<feature type="transmembrane region" description="Helical" evidence="1">
    <location>
        <begin position="266"/>
        <end position="289"/>
    </location>
</feature>
<keyword evidence="1" id="KW-0812">Transmembrane</keyword>
<comment type="caution">
    <text evidence="2">The sequence shown here is derived from an EMBL/GenBank/DDBJ whole genome shotgun (WGS) entry which is preliminary data.</text>
</comment>
<keyword evidence="1" id="KW-0472">Membrane</keyword>
<dbReference type="AlphaFoldDB" id="A0A4Y2LG92"/>
<evidence type="ECO:0000313" key="3">
    <source>
        <dbReference type="Proteomes" id="UP000499080"/>
    </source>
</evidence>
<dbReference type="EMBL" id="BGPR01005819">
    <property type="protein sequence ID" value="GBN13718.1"/>
    <property type="molecule type" value="Genomic_DNA"/>
</dbReference>
<evidence type="ECO:0000256" key="1">
    <source>
        <dbReference type="SAM" id="Phobius"/>
    </source>
</evidence>
<proteinExistence type="predicted"/>
<protein>
    <submittedName>
        <fullName evidence="2">Uncharacterized protein</fullName>
    </submittedName>
</protein>
<name>A0A4Y2LG92_ARAVE</name>
<dbReference type="Proteomes" id="UP000499080">
    <property type="component" value="Unassembled WGS sequence"/>
</dbReference>
<reference evidence="2 3" key="1">
    <citation type="journal article" date="2019" name="Sci. Rep.">
        <title>Orb-weaving spider Araneus ventricosus genome elucidates the spidroin gene catalogue.</title>
        <authorList>
            <person name="Kono N."/>
            <person name="Nakamura H."/>
            <person name="Ohtoshi R."/>
            <person name="Moran D.A.P."/>
            <person name="Shinohara A."/>
            <person name="Yoshida Y."/>
            <person name="Fujiwara M."/>
            <person name="Mori M."/>
            <person name="Tomita M."/>
            <person name="Arakawa K."/>
        </authorList>
    </citation>
    <scope>NUCLEOTIDE SEQUENCE [LARGE SCALE GENOMIC DNA]</scope>
</reference>
<dbReference type="OrthoDB" id="10673748at2759"/>
<keyword evidence="3" id="KW-1185">Reference proteome</keyword>
<accession>A0A4Y2LG92</accession>
<organism evidence="2 3">
    <name type="scientific">Araneus ventricosus</name>
    <name type="common">Orbweaver spider</name>
    <name type="synonym">Epeira ventricosa</name>
    <dbReference type="NCBI Taxonomy" id="182803"/>
    <lineage>
        <taxon>Eukaryota</taxon>
        <taxon>Metazoa</taxon>
        <taxon>Ecdysozoa</taxon>
        <taxon>Arthropoda</taxon>
        <taxon>Chelicerata</taxon>
        <taxon>Arachnida</taxon>
        <taxon>Araneae</taxon>
        <taxon>Araneomorphae</taxon>
        <taxon>Entelegynae</taxon>
        <taxon>Araneoidea</taxon>
        <taxon>Araneidae</taxon>
        <taxon>Araneus</taxon>
    </lineage>
</organism>
<evidence type="ECO:0000313" key="2">
    <source>
        <dbReference type="EMBL" id="GBN13718.1"/>
    </source>
</evidence>
<keyword evidence="1" id="KW-1133">Transmembrane helix</keyword>
<gene>
    <name evidence="2" type="ORF">AVEN_126561_1</name>
</gene>
<sequence>MGRRSIYIRSSYCLGFRYGGMGGVLSTFGPVTVLVSGTYGVLSTFGPVTDLASGTGYNGVLSTFGPVTAWLRVREWGGVLSTSGPVTDLSSGTGEWGGVLSTSGLVTVLASGTGAWGGVLSTFGPVMSWFFRAWGGVLSTSGLTNVLASGAGDGAEFSLHSVAVTVFQLLQVRGHGLRSVFGPVTVLVSRYVGTAFYLTGFQLLQLGFRYWGMGRRSVIRSSYFMSSGTGYGRRSVYHGALSWLQVRGAWAASVYMQFSYCLGFRYGAWAVLSTSGLVTVLAAGTGGWGRFCLHSSLVAMASGAGMGRSVYIRFSSVLASGNGAWGVFSLL</sequence>